<proteinExistence type="inferred from homology"/>
<evidence type="ECO:0000313" key="2">
    <source>
        <dbReference type="EMBL" id="GKX54793.1"/>
    </source>
</evidence>
<organism evidence="2 3">
    <name type="scientific">Leminorella grimontii</name>
    <dbReference type="NCBI Taxonomy" id="82981"/>
    <lineage>
        <taxon>Bacteria</taxon>
        <taxon>Pseudomonadati</taxon>
        <taxon>Pseudomonadota</taxon>
        <taxon>Gammaproteobacteria</taxon>
        <taxon>Enterobacterales</taxon>
        <taxon>Budviciaceae</taxon>
        <taxon>Leminorella</taxon>
    </lineage>
</organism>
<dbReference type="PANTHER" id="PTHR37421:SF1">
    <property type="entry name" value="UPF0260 PROTEIN YCGN"/>
    <property type="match status" value="1"/>
</dbReference>
<dbReference type="EMBL" id="BRLH01000001">
    <property type="protein sequence ID" value="GKX54793.1"/>
    <property type="molecule type" value="Genomic_DNA"/>
</dbReference>
<comment type="caution">
    <text evidence="2">The sequence shown here is derived from an EMBL/GenBank/DDBJ whole genome shotgun (WGS) entry which is preliminary data.</text>
</comment>
<protein>
    <recommendedName>
        <fullName evidence="1">UPF0260 protein SOASR030_09050</fullName>
    </recommendedName>
</protein>
<dbReference type="PANTHER" id="PTHR37421">
    <property type="entry name" value="UPF0260 PROTEIN YCGN"/>
    <property type="match status" value="1"/>
</dbReference>
<evidence type="ECO:0000256" key="1">
    <source>
        <dbReference type="HAMAP-Rule" id="MF_00676"/>
    </source>
</evidence>
<dbReference type="RefSeq" id="WP_027273318.1">
    <property type="nucleotide sequence ID" value="NZ_BRLH01000001.1"/>
</dbReference>
<sequence>MNQLPFWQRKTLAEMNDEEWESLCDGCGQCCLHKLMDEDTDEIYFTNVACNQLNIKTCRCRQYERRFELEEDCIKLTRENLLTFEWLPETCAYRRIHEGKGLAPWHPLISGSASAMHAARISVRHIAVPESEVEDWQDHILNRPEWLD</sequence>
<dbReference type="HAMAP" id="MF_00676">
    <property type="entry name" value="UPF0260"/>
    <property type="match status" value="1"/>
</dbReference>
<comment type="similarity">
    <text evidence="1">Belongs to the UPF0260 family.</text>
</comment>
<gene>
    <name evidence="2" type="ORF">SOASR030_09050</name>
</gene>
<dbReference type="NCBIfam" id="NF003498">
    <property type="entry name" value="PRK05170.1-1"/>
    <property type="match status" value="1"/>
</dbReference>
<dbReference type="InterPro" id="IPR005358">
    <property type="entry name" value="Puta_zinc/iron-chelating_dom"/>
</dbReference>
<dbReference type="NCBIfam" id="NF003507">
    <property type="entry name" value="PRK05170.2-5"/>
    <property type="match status" value="1"/>
</dbReference>
<dbReference type="Proteomes" id="UP001058124">
    <property type="component" value="Unassembled WGS sequence"/>
</dbReference>
<dbReference type="AlphaFoldDB" id="A0AAV5MY62"/>
<dbReference type="PIRSF" id="PIRSF006173">
    <property type="entry name" value="UCP006173"/>
    <property type="match status" value="1"/>
</dbReference>
<dbReference type="InterPro" id="IPR008228">
    <property type="entry name" value="UCP006173"/>
</dbReference>
<dbReference type="Pfam" id="PF03692">
    <property type="entry name" value="CxxCxxCC"/>
    <property type="match status" value="1"/>
</dbReference>
<name>A0AAV5MY62_9GAMM</name>
<dbReference type="NCBIfam" id="NF003501">
    <property type="entry name" value="PRK05170.1-5"/>
    <property type="match status" value="1"/>
</dbReference>
<keyword evidence="3" id="KW-1185">Reference proteome</keyword>
<reference evidence="2" key="1">
    <citation type="submission" date="2022-06" db="EMBL/GenBank/DDBJ databases">
        <title>Draft genome sequences of Leminorella grimontii str. JCM5902.</title>
        <authorList>
            <person name="Wakabayashi Y."/>
            <person name="Kojima K."/>
        </authorList>
    </citation>
    <scope>NUCLEOTIDE SEQUENCE</scope>
    <source>
        <strain evidence="2">JCM 5902</strain>
    </source>
</reference>
<accession>A0AAV5MY62</accession>
<evidence type="ECO:0000313" key="3">
    <source>
        <dbReference type="Proteomes" id="UP001058124"/>
    </source>
</evidence>